<comment type="caution">
    <text evidence="1">The sequence shown here is derived from an EMBL/GenBank/DDBJ whole genome shotgun (WGS) entry which is preliminary data.</text>
</comment>
<proteinExistence type="predicted"/>
<dbReference type="SUPFAM" id="SSF63825">
    <property type="entry name" value="YWTD domain"/>
    <property type="match status" value="1"/>
</dbReference>
<name>A0AAW4V021_PHOVU</name>
<dbReference type="Pfam" id="PF17170">
    <property type="entry name" value="DUF5128"/>
    <property type="match status" value="1"/>
</dbReference>
<accession>A0AAW4V021</accession>
<dbReference type="EMBL" id="JAJCQG010000115">
    <property type="protein sequence ID" value="MCB7283506.1"/>
    <property type="molecule type" value="Genomic_DNA"/>
</dbReference>
<organism evidence="1 2">
    <name type="scientific">Phocaeicola vulgatus</name>
    <name type="common">Bacteroides vulgatus</name>
    <dbReference type="NCBI Taxonomy" id="821"/>
    <lineage>
        <taxon>Bacteria</taxon>
        <taxon>Pseudomonadati</taxon>
        <taxon>Bacteroidota</taxon>
        <taxon>Bacteroidia</taxon>
        <taxon>Bacteroidales</taxon>
        <taxon>Bacteroidaceae</taxon>
        <taxon>Phocaeicola</taxon>
    </lineage>
</organism>
<dbReference type="Gene3D" id="2.120.10.30">
    <property type="entry name" value="TolB, C-terminal domain"/>
    <property type="match status" value="1"/>
</dbReference>
<dbReference type="Proteomes" id="UP001199363">
    <property type="component" value="Unassembled WGS sequence"/>
</dbReference>
<protein>
    <submittedName>
        <fullName evidence="1">6-bladed beta-propeller</fullName>
    </submittedName>
</protein>
<dbReference type="InterPro" id="IPR011042">
    <property type="entry name" value="6-blade_b-propeller_TolB-like"/>
</dbReference>
<gene>
    <name evidence="1" type="ORF">LI282_21055</name>
</gene>
<sequence>MCLSIFFGSCNTPKETNDAPVIISVNSQTSDRKIKMSELYSALEYIKLETTPESLIAQVSKIIPLDTQLLIVDKESSKILLFDVNGKFMGTIGSKGVGAGEFIEIEDVAVDKKGEKIFVLDHSGKRILIYDLKGNFANDIKTDFIAHEIEYLENGNLACYCDYSANETYEKNETRPNLILLDLNSIEAHPFLYVPQSISVQEVNSPFSALFSHTSRHAFLFDILTNSIYEIGKERINRTFVLNFGNEETANQKSYVRKLEEEQLIAERIMPGASDSPQYPIITSLISCNAFLFLNAIDYSTMDVYQIAYSVDNAKCIYGKARKQFPIENDIDGVVPFAPYAASQSKIYGVIESYQLAASELTNSKVATILADIEEDDNPIIVIADTKKID</sequence>
<evidence type="ECO:0000313" key="1">
    <source>
        <dbReference type="EMBL" id="MCB7283506.1"/>
    </source>
</evidence>
<evidence type="ECO:0000313" key="2">
    <source>
        <dbReference type="Proteomes" id="UP001199363"/>
    </source>
</evidence>
<dbReference type="RefSeq" id="WP_158570001.1">
    <property type="nucleotide sequence ID" value="NZ_CAXTCG010000024.1"/>
</dbReference>
<dbReference type="AlphaFoldDB" id="A0AAW4V021"/>
<reference evidence="1" key="1">
    <citation type="submission" date="2021-10" db="EMBL/GenBank/DDBJ databases">
        <title>Collection of gut derived symbiotic bacterial strains cultured from healthy donors.</title>
        <authorList>
            <person name="Lin H."/>
            <person name="Littmann E."/>
            <person name="Kohout C."/>
            <person name="Pamer E.G."/>
        </authorList>
    </citation>
    <scope>NUCLEOTIDE SEQUENCE</scope>
    <source>
        <strain evidence="1">DFI.1.167</strain>
    </source>
</reference>